<dbReference type="EMBL" id="JAGTXO010000004">
    <property type="protein sequence ID" value="KAG8468213.1"/>
    <property type="molecule type" value="Genomic_DNA"/>
</dbReference>
<sequence length="159" mass="16723">MSAAIQPLISKIAEYRTTTFDATEGAARRMEIVELFQQVFVPALGFAFANVGVYLAVILCSFAALEVSGVGFEDVRAWLLQATGGSPWIVSSVGRLDPKLGNLAIALFAAELAGPLIIAASLALSSSATDAIRSFLASRGLDPRGASEMLERTLGNMKS</sequence>
<comment type="caution">
    <text evidence="2">The sequence shown here is derived from an EMBL/GenBank/DDBJ whole genome shotgun (WGS) entry which is preliminary data.</text>
</comment>
<accession>A0A8J5XIJ4</accession>
<protein>
    <submittedName>
        <fullName evidence="2">Uncharacterized protein</fullName>
    </submittedName>
</protein>
<keyword evidence="1" id="KW-0472">Membrane</keyword>
<feature type="transmembrane region" description="Helical" evidence="1">
    <location>
        <begin position="39"/>
        <end position="65"/>
    </location>
</feature>
<reference evidence="2" key="1">
    <citation type="submission" date="2021-05" db="EMBL/GenBank/DDBJ databases">
        <title>The genome of the haptophyte Pavlova lutheri (Diacronema luteri, Pavlovales) - a model for lipid biosynthesis in eukaryotic algae.</title>
        <authorList>
            <person name="Hulatt C.J."/>
            <person name="Posewitz M.C."/>
        </authorList>
    </citation>
    <scope>NUCLEOTIDE SEQUENCE</scope>
    <source>
        <strain evidence="2">NIVA-4/92</strain>
    </source>
</reference>
<evidence type="ECO:0000313" key="3">
    <source>
        <dbReference type="Proteomes" id="UP000751190"/>
    </source>
</evidence>
<gene>
    <name evidence="2" type="ORF">KFE25_013296</name>
</gene>
<keyword evidence="3" id="KW-1185">Reference proteome</keyword>
<dbReference type="Proteomes" id="UP000751190">
    <property type="component" value="Unassembled WGS sequence"/>
</dbReference>
<evidence type="ECO:0000313" key="2">
    <source>
        <dbReference type="EMBL" id="KAG8468213.1"/>
    </source>
</evidence>
<organism evidence="2 3">
    <name type="scientific">Diacronema lutheri</name>
    <name type="common">Unicellular marine alga</name>
    <name type="synonym">Monochrysis lutheri</name>
    <dbReference type="NCBI Taxonomy" id="2081491"/>
    <lineage>
        <taxon>Eukaryota</taxon>
        <taxon>Haptista</taxon>
        <taxon>Haptophyta</taxon>
        <taxon>Pavlovophyceae</taxon>
        <taxon>Pavlovales</taxon>
        <taxon>Pavlovaceae</taxon>
        <taxon>Diacronema</taxon>
    </lineage>
</organism>
<keyword evidence="1" id="KW-1133">Transmembrane helix</keyword>
<feature type="transmembrane region" description="Helical" evidence="1">
    <location>
        <begin position="103"/>
        <end position="124"/>
    </location>
</feature>
<name>A0A8J5XIJ4_DIALT</name>
<keyword evidence="1" id="KW-0812">Transmembrane</keyword>
<proteinExistence type="predicted"/>
<dbReference type="OrthoDB" id="10585947at2759"/>
<dbReference type="AlphaFoldDB" id="A0A8J5XIJ4"/>
<evidence type="ECO:0000256" key="1">
    <source>
        <dbReference type="SAM" id="Phobius"/>
    </source>
</evidence>